<accession>A0ABY8TFY7</accession>
<protein>
    <submittedName>
        <fullName evidence="1">Uncharacterized protein</fullName>
    </submittedName>
</protein>
<keyword evidence="1" id="KW-0614">Plasmid</keyword>
<proteinExistence type="predicted"/>
<dbReference type="EMBL" id="CP120366">
    <property type="protein sequence ID" value="WHS96234.1"/>
    <property type="molecule type" value="Genomic_DNA"/>
</dbReference>
<sequence>MTALEFPGPGLTVDQWSQISVLTTSVRPGQALWISGYFVGLDHDAIPLTPHLAKAQMMFLPPTRLPSPFFSAAKPATVRLSQSGLRMPRVGRGSSPTLVDMAHYKPRKLMFMEVR</sequence>
<dbReference type="Proteomes" id="UP001233264">
    <property type="component" value="Plasmid pSkuCCBAU71714a"/>
</dbReference>
<evidence type="ECO:0000313" key="1">
    <source>
        <dbReference type="EMBL" id="WHS96234.1"/>
    </source>
</evidence>
<keyword evidence="2" id="KW-1185">Reference proteome</keyword>
<reference evidence="1 2" key="1">
    <citation type="submission" date="2023-03" db="EMBL/GenBank/DDBJ databases">
        <authorList>
            <person name="Menendez E."/>
            <person name="Kaur S."/>
            <person name="Flores-Felix J.D."/>
            <person name="diCenzo G.C."/>
            <person name="Peix A."/>
            <person name="Velazquez E."/>
        </authorList>
    </citation>
    <scope>NUCLEOTIDE SEQUENCE [LARGE SCALE GENOMIC DNA]</scope>
    <source>
        <strain evidence="1 2">CCBAU 71714</strain>
        <plasmid evidence="1 2">pSkuCCBAU71714a</plasmid>
    </source>
</reference>
<geneLocation type="plasmid" evidence="1 2">
    <name>pSkuCCBAU71714a</name>
</geneLocation>
<organism evidence="1 2">
    <name type="scientific">Sinorhizobium kummerowiae</name>
    <dbReference type="NCBI Taxonomy" id="158892"/>
    <lineage>
        <taxon>Bacteria</taxon>
        <taxon>Pseudomonadati</taxon>
        <taxon>Pseudomonadota</taxon>
        <taxon>Alphaproteobacteria</taxon>
        <taxon>Hyphomicrobiales</taxon>
        <taxon>Rhizobiaceae</taxon>
        <taxon>Sinorhizobium/Ensifer group</taxon>
        <taxon>Sinorhizobium</taxon>
    </lineage>
</organism>
<evidence type="ECO:0000313" key="2">
    <source>
        <dbReference type="Proteomes" id="UP001233264"/>
    </source>
</evidence>
<dbReference type="RefSeq" id="WP_127527229.1">
    <property type="nucleotide sequence ID" value="NZ_CP120366.1"/>
</dbReference>
<gene>
    <name evidence="1" type="ORF">PZL22_005080</name>
</gene>
<name>A0ABY8TFY7_9HYPH</name>